<evidence type="ECO:0000256" key="8">
    <source>
        <dbReference type="ARBA" id="ARBA00023049"/>
    </source>
</evidence>
<name>A0A4P9ZDR1_9ASCO</name>
<comment type="similarity">
    <text evidence="2 9">Belongs to the peptidase M18 family.</text>
</comment>
<dbReference type="GO" id="GO:0070006">
    <property type="term" value="F:metalloaminopeptidase activity"/>
    <property type="evidence" value="ECO:0007669"/>
    <property type="project" value="TreeGrafter"/>
</dbReference>
<reference evidence="11" key="1">
    <citation type="journal article" date="2018" name="Nat. Microbiol.">
        <title>Leveraging single-cell genomics to expand the fungal tree of life.</title>
        <authorList>
            <person name="Ahrendt S.R."/>
            <person name="Quandt C.A."/>
            <person name="Ciobanu D."/>
            <person name="Clum A."/>
            <person name="Salamov A."/>
            <person name="Andreopoulos B."/>
            <person name="Cheng J.F."/>
            <person name="Woyke T."/>
            <person name="Pelin A."/>
            <person name="Henrissat B."/>
            <person name="Reynolds N.K."/>
            <person name="Benny G.L."/>
            <person name="Smith M.E."/>
            <person name="James T.Y."/>
            <person name="Grigoriev I.V."/>
        </authorList>
    </citation>
    <scope>NUCLEOTIDE SEQUENCE [LARGE SCALE GENOMIC DNA]</scope>
    <source>
        <strain evidence="11">Baker2002</strain>
    </source>
</reference>
<keyword evidence="8 9" id="KW-0482">Metalloprotease</keyword>
<dbReference type="PRINTS" id="PR00932">
    <property type="entry name" value="AMINO1PTASE"/>
</dbReference>
<dbReference type="GO" id="GO:0008270">
    <property type="term" value="F:zinc ion binding"/>
    <property type="evidence" value="ECO:0007669"/>
    <property type="project" value="InterPro"/>
</dbReference>
<evidence type="ECO:0000256" key="1">
    <source>
        <dbReference type="ARBA" id="ARBA00001947"/>
    </source>
</evidence>
<keyword evidence="5 9" id="KW-0479">Metal-binding</keyword>
<organism evidence="10 11">
    <name type="scientific">Metschnikowia bicuspidata</name>
    <dbReference type="NCBI Taxonomy" id="27322"/>
    <lineage>
        <taxon>Eukaryota</taxon>
        <taxon>Fungi</taxon>
        <taxon>Dikarya</taxon>
        <taxon>Ascomycota</taxon>
        <taxon>Saccharomycotina</taxon>
        <taxon>Pichiomycetes</taxon>
        <taxon>Metschnikowiaceae</taxon>
        <taxon>Metschnikowia</taxon>
    </lineage>
</organism>
<evidence type="ECO:0000256" key="4">
    <source>
        <dbReference type="ARBA" id="ARBA00022670"/>
    </source>
</evidence>
<evidence type="ECO:0000256" key="3">
    <source>
        <dbReference type="ARBA" id="ARBA00022438"/>
    </source>
</evidence>
<protein>
    <recommendedName>
        <fullName evidence="12">Peptidase M18, aminopeptidase I</fullName>
    </recommendedName>
</protein>
<dbReference type="PANTHER" id="PTHR28570:SF4">
    <property type="entry name" value="VACUOLAR AMINOPEPTIDASE 1"/>
    <property type="match status" value="1"/>
</dbReference>
<keyword evidence="4 9" id="KW-0645">Protease</keyword>
<dbReference type="GO" id="GO:0006508">
    <property type="term" value="P:proteolysis"/>
    <property type="evidence" value="ECO:0007669"/>
    <property type="project" value="UniProtKB-KW"/>
</dbReference>
<dbReference type="SUPFAM" id="SSF53187">
    <property type="entry name" value="Zn-dependent exopeptidases"/>
    <property type="match status" value="1"/>
</dbReference>
<keyword evidence="3 9" id="KW-0031">Aminopeptidase</keyword>
<sequence>MTVISTAKDSPYSEIVCISSTNGFSILSTDTELIGIPSGCYSDTADEDSGIEWKLISWPDGDPRCFLERPNRTQPVALQSSQFLTPKLDADGYSEWCSRYMTFTDSNPSTYHAVSTLSEELKQAGFEHRPEQEPLCLSDKGGAYFVTRGGKSLVTFLIGAKWTPSKGLGAVASHGDALTAKLKPSSLKADVHGYSLLGVAPYSGSLGSLWLDRDLGIAGSVAVRSSDGKVLSRLVSSGRHAICRIPSLAPHFGAHSVLPYNKETQMVPVMGYGTTTEATAEEKSAPLYGRHSIALLRYVAELARCSVNDLLQLDLDLHDVQAASRGGLSHEFLYAPRIDDRLCSFSALQALIQVKNDIDFENWDGLTVVLLADNEEIGSATRTGVKGKFLNSVVERILHERNFCSADAPLTYANSVILSADVTHALNPNFTDDYLENHFPLPNIGLTIKLDTNGHAMTDLTGVVLMEKIAKKNGITLQRFHIRNDHSSGGKIGPMLATDTGSRVIDVGLAQLSMHSIRASCGYKEVGIGVETFAAFFKDWRREYDTIEYL</sequence>
<dbReference type="InterPro" id="IPR023358">
    <property type="entry name" value="Peptidase_M18_dom2"/>
</dbReference>
<dbReference type="Proteomes" id="UP000268321">
    <property type="component" value="Unassembled WGS sequence"/>
</dbReference>
<dbReference type="GO" id="GO:0000324">
    <property type="term" value="C:fungal-type vacuole"/>
    <property type="evidence" value="ECO:0007669"/>
    <property type="project" value="TreeGrafter"/>
</dbReference>
<evidence type="ECO:0000256" key="5">
    <source>
        <dbReference type="ARBA" id="ARBA00022723"/>
    </source>
</evidence>
<comment type="cofactor">
    <cofactor evidence="1">
        <name>Zn(2+)</name>
        <dbReference type="ChEBI" id="CHEBI:29105"/>
    </cofactor>
</comment>
<dbReference type="Gene3D" id="3.40.630.10">
    <property type="entry name" value="Zn peptidases"/>
    <property type="match status" value="1"/>
</dbReference>
<dbReference type="Gene3D" id="2.30.250.10">
    <property type="entry name" value="Aminopeptidase i, Domain 2"/>
    <property type="match status" value="1"/>
</dbReference>
<keyword evidence="11" id="KW-1185">Reference proteome</keyword>
<dbReference type="AlphaFoldDB" id="A0A4P9ZDR1"/>
<dbReference type="SUPFAM" id="SSF101821">
    <property type="entry name" value="Aminopeptidase/glucanase lid domain"/>
    <property type="match status" value="1"/>
</dbReference>
<dbReference type="PANTHER" id="PTHR28570">
    <property type="entry name" value="ASPARTYL AMINOPEPTIDASE"/>
    <property type="match status" value="1"/>
</dbReference>
<accession>A0A4P9ZDR1</accession>
<evidence type="ECO:0008006" key="12">
    <source>
        <dbReference type="Google" id="ProtNLM"/>
    </source>
</evidence>
<dbReference type="InterPro" id="IPR001948">
    <property type="entry name" value="Peptidase_M18"/>
</dbReference>
<keyword evidence="6 9" id="KW-0378">Hydrolase</keyword>
<proteinExistence type="inferred from homology"/>
<evidence type="ECO:0000313" key="10">
    <source>
        <dbReference type="EMBL" id="RKP30898.1"/>
    </source>
</evidence>
<dbReference type="EMBL" id="ML004450">
    <property type="protein sequence ID" value="RKP30898.1"/>
    <property type="molecule type" value="Genomic_DNA"/>
</dbReference>
<keyword evidence="7 9" id="KW-0862">Zinc</keyword>
<evidence type="ECO:0000256" key="9">
    <source>
        <dbReference type="RuleBase" id="RU004386"/>
    </source>
</evidence>
<gene>
    <name evidence="10" type="ORF">METBISCDRAFT_22900</name>
</gene>
<evidence type="ECO:0000256" key="2">
    <source>
        <dbReference type="ARBA" id="ARBA00008290"/>
    </source>
</evidence>
<evidence type="ECO:0000256" key="7">
    <source>
        <dbReference type="ARBA" id="ARBA00022833"/>
    </source>
</evidence>
<dbReference type="Pfam" id="PF02127">
    <property type="entry name" value="Peptidase_M18"/>
    <property type="match status" value="1"/>
</dbReference>
<dbReference type="OrthoDB" id="9880441at2759"/>
<evidence type="ECO:0000313" key="11">
    <source>
        <dbReference type="Proteomes" id="UP000268321"/>
    </source>
</evidence>
<evidence type="ECO:0000256" key="6">
    <source>
        <dbReference type="ARBA" id="ARBA00022801"/>
    </source>
</evidence>